<proteinExistence type="predicted"/>
<name>A0ABC8BRV6_9ACTN</name>
<protein>
    <submittedName>
        <fullName evidence="1">Uncharacterized protein</fullName>
    </submittedName>
</protein>
<evidence type="ECO:0000313" key="2">
    <source>
        <dbReference type="Proteomes" id="UP000192251"/>
    </source>
</evidence>
<evidence type="ECO:0000313" key="1">
    <source>
        <dbReference type="EMBL" id="ARF72435.1"/>
    </source>
</evidence>
<dbReference type="EMBL" id="CP020563">
    <property type="protein sequence ID" value="ARF72435.1"/>
    <property type="molecule type" value="Genomic_DNA"/>
</dbReference>
<dbReference type="KEGG" id="kab:B7C62_09235"/>
<sequence>MVDPVLKAGLDRLRAVKSQRPTDPEPGKFADWRERVADALDALARVLPFEEDRIRARAEADAARTQAVDIRRQGETTS</sequence>
<dbReference type="AlphaFoldDB" id="A0ABC8BRV6"/>
<keyword evidence="2" id="KW-1185">Reference proteome</keyword>
<gene>
    <name evidence="1" type="ORF">B7C62_09235</name>
</gene>
<dbReference type="Proteomes" id="UP000192251">
    <property type="component" value="Chromosome"/>
</dbReference>
<reference evidence="1 2" key="1">
    <citation type="submission" date="2017-04" db="EMBL/GenBank/DDBJ databases">
        <title>The complete genome sequence of Streptomyces albolongus YIM 101047, the producer of novel bafilomycins and novel odoriferous sesquiterpenoids.</title>
        <authorList>
            <person name="Yin M."/>
            <person name="Jiang Y."/>
        </authorList>
    </citation>
    <scope>NUCLEOTIDE SEQUENCE [LARGE SCALE GENOMIC DNA]</scope>
    <source>
        <strain evidence="1 2">YIM 101047</strain>
    </source>
</reference>
<accession>A0ABC8BRV6</accession>
<organism evidence="1 2">
    <name type="scientific">Kitasatospora albolonga</name>
    <dbReference type="NCBI Taxonomy" id="68173"/>
    <lineage>
        <taxon>Bacteria</taxon>
        <taxon>Bacillati</taxon>
        <taxon>Actinomycetota</taxon>
        <taxon>Actinomycetes</taxon>
        <taxon>Kitasatosporales</taxon>
        <taxon>Streptomycetaceae</taxon>
        <taxon>Kitasatospora</taxon>
    </lineage>
</organism>